<feature type="domain" description="Histidine kinase" evidence="14">
    <location>
        <begin position="255"/>
        <end position="466"/>
    </location>
</feature>
<evidence type="ECO:0000313" key="16">
    <source>
        <dbReference type="Proteomes" id="UP001059773"/>
    </source>
</evidence>
<dbReference type="SUPFAM" id="SSF47384">
    <property type="entry name" value="Homodimeric domain of signal transducing histidine kinase"/>
    <property type="match status" value="1"/>
</dbReference>
<keyword evidence="4" id="KW-0597">Phosphoprotein</keyword>
<keyword evidence="5" id="KW-0808">Transferase</keyword>
<keyword evidence="9" id="KW-0067">ATP-binding</keyword>
<feature type="transmembrane region" description="Helical" evidence="13">
    <location>
        <begin position="157"/>
        <end position="182"/>
    </location>
</feature>
<evidence type="ECO:0000256" key="6">
    <source>
        <dbReference type="ARBA" id="ARBA00022692"/>
    </source>
</evidence>
<accession>A0ABY5JUW0</accession>
<name>A0ABY5JUW0_9BACI</name>
<dbReference type="CDD" id="cd00082">
    <property type="entry name" value="HisKA"/>
    <property type="match status" value="1"/>
</dbReference>
<dbReference type="InterPro" id="IPR003661">
    <property type="entry name" value="HisK_dim/P_dom"/>
</dbReference>
<dbReference type="PANTHER" id="PTHR45436:SF5">
    <property type="entry name" value="SENSOR HISTIDINE KINASE TRCS"/>
    <property type="match status" value="1"/>
</dbReference>
<dbReference type="InterPro" id="IPR005467">
    <property type="entry name" value="His_kinase_dom"/>
</dbReference>
<dbReference type="InterPro" id="IPR041610">
    <property type="entry name" value="ArlS_N"/>
</dbReference>
<proteinExistence type="predicted"/>
<comment type="subcellular location">
    <subcellularLocation>
        <location evidence="2">Membrane</location>
    </subcellularLocation>
</comment>
<keyword evidence="11" id="KW-0902">Two-component regulatory system</keyword>
<dbReference type="SMART" id="SM00388">
    <property type="entry name" value="HisKA"/>
    <property type="match status" value="1"/>
</dbReference>
<dbReference type="Pfam" id="PF02518">
    <property type="entry name" value="HATPase_c"/>
    <property type="match status" value="1"/>
</dbReference>
<dbReference type="Gene3D" id="6.10.340.10">
    <property type="match status" value="1"/>
</dbReference>
<evidence type="ECO:0000256" key="11">
    <source>
        <dbReference type="ARBA" id="ARBA00023012"/>
    </source>
</evidence>
<dbReference type="CDD" id="cd00075">
    <property type="entry name" value="HATPase"/>
    <property type="match status" value="1"/>
</dbReference>
<protein>
    <recommendedName>
        <fullName evidence="3">histidine kinase</fullName>
        <ecNumber evidence="3">2.7.13.3</ecNumber>
    </recommendedName>
</protein>
<evidence type="ECO:0000256" key="9">
    <source>
        <dbReference type="ARBA" id="ARBA00022840"/>
    </source>
</evidence>
<evidence type="ECO:0000259" key="14">
    <source>
        <dbReference type="PROSITE" id="PS50109"/>
    </source>
</evidence>
<keyword evidence="6 13" id="KW-0812">Transmembrane</keyword>
<keyword evidence="8 15" id="KW-0418">Kinase</keyword>
<sequence length="466" mass="53438">MTLRKKIILFSSVFMLLVIAISHTAIYFLFYRTASNGEIDQLQIQADALVEAIGENNSLSEEAMGELLKGYLPANGIIRIINETENDVLPVQARSQRYTDLGVNYTTSETSRIVQDDSESHFAIIEKPIIWQNGDIVTVHIANELVYLDETIGSLTYVLFFSSAVLLIPTIIASVVLSRFLLTPIQKLKDTMRRNIHNKNWQKIDIESRFKDENWEKSDVKKRNKDEIYEMEITFNEMIDSLKENFEKQEAFVSNASHELKTPIQIIKSYAQLIERQGKKRPELLDESVGAIDSEADRMQKLVEQLLLLAKHKNENKKQEINIREVVEQVIQTFQKAYPDREIQFDAKASDYKTFGNIDQIKQIPYILIENALKYSEEAILIKMRIDTDTGKIEIQFKDDGEGIAMEEQEKIFDRFYRVDRARNRETGGTGLGLAIAKEIIEIHGGEITVESEVGQGSAFTWTLLK</sequence>
<keyword evidence="16" id="KW-1185">Reference proteome</keyword>
<gene>
    <name evidence="15" type="ORF">NP439_05520</name>
</gene>
<dbReference type="InterPro" id="IPR050428">
    <property type="entry name" value="TCS_sensor_his_kinase"/>
</dbReference>
<evidence type="ECO:0000256" key="8">
    <source>
        <dbReference type="ARBA" id="ARBA00022777"/>
    </source>
</evidence>
<keyword evidence="12 13" id="KW-0472">Membrane</keyword>
<feature type="transmembrane region" description="Helical" evidence="13">
    <location>
        <begin position="7"/>
        <end position="30"/>
    </location>
</feature>
<reference evidence="15" key="1">
    <citation type="submission" date="2022-07" db="EMBL/GenBank/DDBJ databases">
        <title>FELIX.</title>
        <authorList>
            <person name="Wan K.H."/>
            <person name="Park S."/>
            <person name="Lawrence Q."/>
            <person name="Eichenberger J.P."/>
            <person name="Booth B.W."/>
            <person name="Piaggio A.J."/>
            <person name="Chandler J.C."/>
            <person name="Franklin A.B."/>
            <person name="Celniker S.E."/>
        </authorList>
    </citation>
    <scope>NUCLEOTIDE SEQUENCE</scope>
    <source>
        <strain evidence="15">QA-1986 374</strain>
    </source>
</reference>
<dbReference type="Proteomes" id="UP001059773">
    <property type="component" value="Chromosome"/>
</dbReference>
<dbReference type="EMBL" id="CP101914">
    <property type="protein sequence ID" value="UUI04142.1"/>
    <property type="molecule type" value="Genomic_DNA"/>
</dbReference>
<dbReference type="Pfam" id="PF00512">
    <property type="entry name" value="HisKA"/>
    <property type="match status" value="1"/>
</dbReference>
<dbReference type="InterPro" id="IPR036890">
    <property type="entry name" value="HATPase_C_sf"/>
</dbReference>
<dbReference type="Pfam" id="PF18719">
    <property type="entry name" value="ArlS_N"/>
    <property type="match status" value="1"/>
</dbReference>
<evidence type="ECO:0000256" key="1">
    <source>
        <dbReference type="ARBA" id="ARBA00000085"/>
    </source>
</evidence>
<dbReference type="Gene3D" id="1.10.287.130">
    <property type="match status" value="1"/>
</dbReference>
<dbReference type="PROSITE" id="PS50109">
    <property type="entry name" value="HIS_KIN"/>
    <property type="match status" value="1"/>
</dbReference>
<dbReference type="EC" id="2.7.13.3" evidence="3"/>
<dbReference type="SUPFAM" id="SSF55874">
    <property type="entry name" value="ATPase domain of HSP90 chaperone/DNA topoisomerase II/histidine kinase"/>
    <property type="match status" value="1"/>
</dbReference>
<evidence type="ECO:0000256" key="3">
    <source>
        <dbReference type="ARBA" id="ARBA00012438"/>
    </source>
</evidence>
<dbReference type="RefSeq" id="WP_256709116.1">
    <property type="nucleotide sequence ID" value="NZ_CP101914.1"/>
</dbReference>
<evidence type="ECO:0000256" key="7">
    <source>
        <dbReference type="ARBA" id="ARBA00022741"/>
    </source>
</evidence>
<evidence type="ECO:0000256" key="12">
    <source>
        <dbReference type="ARBA" id="ARBA00023136"/>
    </source>
</evidence>
<evidence type="ECO:0000256" key="10">
    <source>
        <dbReference type="ARBA" id="ARBA00022989"/>
    </source>
</evidence>
<dbReference type="GO" id="GO:0016301">
    <property type="term" value="F:kinase activity"/>
    <property type="evidence" value="ECO:0007669"/>
    <property type="project" value="UniProtKB-KW"/>
</dbReference>
<evidence type="ECO:0000256" key="4">
    <source>
        <dbReference type="ARBA" id="ARBA00022553"/>
    </source>
</evidence>
<evidence type="ECO:0000313" key="15">
    <source>
        <dbReference type="EMBL" id="UUI04142.1"/>
    </source>
</evidence>
<keyword evidence="7" id="KW-0547">Nucleotide-binding</keyword>
<dbReference type="PANTHER" id="PTHR45436">
    <property type="entry name" value="SENSOR HISTIDINE KINASE YKOH"/>
    <property type="match status" value="1"/>
</dbReference>
<dbReference type="Gene3D" id="3.30.565.10">
    <property type="entry name" value="Histidine kinase-like ATPase, C-terminal domain"/>
    <property type="match status" value="1"/>
</dbReference>
<dbReference type="SMART" id="SM00387">
    <property type="entry name" value="HATPase_c"/>
    <property type="match status" value="1"/>
</dbReference>
<dbReference type="InterPro" id="IPR003594">
    <property type="entry name" value="HATPase_dom"/>
</dbReference>
<dbReference type="PRINTS" id="PR00344">
    <property type="entry name" value="BCTRLSENSOR"/>
</dbReference>
<evidence type="ECO:0000256" key="2">
    <source>
        <dbReference type="ARBA" id="ARBA00004370"/>
    </source>
</evidence>
<organism evidence="15 16">
    <name type="scientific">Oceanobacillus jeddahense</name>
    <dbReference type="NCBI Taxonomy" id="1462527"/>
    <lineage>
        <taxon>Bacteria</taxon>
        <taxon>Bacillati</taxon>
        <taxon>Bacillota</taxon>
        <taxon>Bacilli</taxon>
        <taxon>Bacillales</taxon>
        <taxon>Bacillaceae</taxon>
        <taxon>Oceanobacillus</taxon>
    </lineage>
</organism>
<dbReference type="InterPro" id="IPR004358">
    <property type="entry name" value="Sig_transdc_His_kin-like_C"/>
</dbReference>
<evidence type="ECO:0000256" key="5">
    <source>
        <dbReference type="ARBA" id="ARBA00022679"/>
    </source>
</evidence>
<comment type="catalytic activity">
    <reaction evidence="1">
        <text>ATP + protein L-histidine = ADP + protein N-phospho-L-histidine.</text>
        <dbReference type="EC" id="2.7.13.3"/>
    </reaction>
</comment>
<evidence type="ECO:0000256" key="13">
    <source>
        <dbReference type="SAM" id="Phobius"/>
    </source>
</evidence>
<dbReference type="InterPro" id="IPR036097">
    <property type="entry name" value="HisK_dim/P_sf"/>
</dbReference>
<keyword evidence="10 13" id="KW-1133">Transmembrane helix</keyword>